<feature type="domain" description="RBD" evidence="2">
    <location>
        <begin position="186"/>
        <end position="256"/>
    </location>
</feature>
<evidence type="ECO:0000313" key="3">
    <source>
        <dbReference type="EMBL" id="RNA09408.1"/>
    </source>
</evidence>
<feature type="region of interest" description="Disordered" evidence="1">
    <location>
        <begin position="941"/>
        <end position="978"/>
    </location>
</feature>
<dbReference type="GO" id="GO:0003785">
    <property type="term" value="F:actin monomer binding"/>
    <property type="evidence" value="ECO:0007669"/>
    <property type="project" value="InterPro"/>
</dbReference>
<dbReference type="SUPFAM" id="SSF54236">
    <property type="entry name" value="Ubiquitin-like"/>
    <property type="match status" value="1"/>
</dbReference>
<dbReference type="Pfam" id="PF09469">
    <property type="entry name" value="Cobl"/>
    <property type="match status" value="1"/>
</dbReference>
<dbReference type="Proteomes" id="UP000276133">
    <property type="component" value="Unassembled WGS sequence"/>
</dbReference>
<feature type="compositionally biased region" description="Low complexity" evidence="1">
    <location>
        <begin position="952"/>
        <end position="978"/>
    </location>
</feature>
<feature type="compositionally biased region" description="Polar residues" evidence="1">
    <location>
        <begin position="1031"/>
        <end position="1073"/>
    </location>
</feature>
<dbReference type="STRING" id="10195.A0A3M7QEM3"/>
<feature type="region of interest" description="Disordered" evidence="1">
    <location>
        <begin position="480"/>
        <end position="542"/>
    </location>
</feature>
<dbReference type="GO" id="GO:0007165">
    <property type="term" value="P:signal transduction"/>
    <property type="evidence" value="ECO:0007669"/>
    <property type="project" value="InterPro"/>
</dbReference>
<dbReference type="PANTHER" id="PTHR21557">
    <property type="entry name" value="CORDON-BLEU"/>
    <property type="match status" value="1"/>
</dbReference>
<sequence length="1106" mass="123583">MKTNRESRMPVKSENLILNEAVDRKNRVRNQSCSASSTLSSASSISSSALSNLNQNYLPDILIVYPNGLQITKKLDSRKAVYDILIELSATAKLIPTNYCLKLFGKDENDSNSNNYKLIDYTPNQTIGHLNPAKITIVPKTSTLKHQQHQLFPLDTEVPKSVGHIVNLNSHGKSLPLSKTPFELTIRVGVNLPFNQKTAVRVKPDISLYELLEIVCKEASLDPSRYDLVINSKICQASLQQKLNSFDTNEVTLVLKSYDKSQNRLNSKSSIATFHQNSTKSRSQKKLAPNTKFINQSTERKSINKFKSKSELDLSIGSTDSDTFKGSTSNLSIKSSMFSFFTRKKNRKSKSKTSLYEDNASLKSNSLKQDHISSTSSIKSTSSSQIENYYLLSRVSKKRPAPPPPPSGHNLNSVPEGNETPRHERVINQARSKSVVDGRKEMNDFDRKTLEKIVALTRKKKKAAPLPPTEQKDSLKVLTDFSTNSHENSNCKVDDADDKYSTSPPSFPSPSLSDSSSVLSNKNDNSAIINGKKEYSPSLKSMASENDDIGKILDKKDGKEKSRNIDCDSLNIPSLTSSVEKQNIMAPDNSCLPNKMEETKDESILDNLKKTNDDSILISDENCVRSFYGAVADNKIFSEDEHSDLDSIKALNSPTVTTSPLNQSKYSVQNMSNQITKVVINKNIEQKKIQDESSATLRLETKIPDVLVEATNRSSVQPYDAEPEKTPSKNDSDEETQIEINLNSFRTPLKKTAVIEVRPEFETSSLIKIADQSIDENNSEKKTSSAHRPNLHLKSPVSPPPQFPALNEKDFNEQHQNYTVVRHGDIIEKNGTYYSTDGTVRGYSGIVKRLANSKALNEVFQKQLEVEQQHEKEYQLELEKRDLEKQKQNTRSSIGTIVATEKKVASNQIKTVQYRKNTDNRPAVKTTLEDELSKKLESRRQTIANQKNLQVDTSSSTRSASSNSSPSIDNSSQNSPQSYFMSQNLHSIAQRKNSPSFVMSAKVRDSNSNINKINQDNSARNTLFEELKSAVSESTGESDKSQSLGQLSTFQPKNSRPNVAPKNFNSSTKENIQNKKQILNAREDLMDSIKSFSVASLKKINRNNIQ</sequence>
<dbReference type="AlphaFoldDB" id="A0A3M7QEM3"/>
<keyword evidence="4" id="KW-1185">Reference proteome</keyword>
<reference evidence="3 4" key="1">
    <citation type="journal article" date="2018" name="Sci. Rep.">
        <title>Genomic signatures of local adaptation to the degree of environmental predictability in rotifers.</title>
        <authorList>
            <person name="Franch-Gras L."/>
            <person name="Hahn C."/>
            <person name="Garcia-Roger E.M."/>
            <person name="Carmona M.J."/>
            <person name="Serra M."/>
            <person name="Gomez A."/>
        </authorList>
    </citation>
    <scope>NUCLEOTIDE SEQUENCE [LARGE SCALE GENOMIC DNA]</scope>
    <source>
        <strain evidence="3">HYR1</strain>
    </source>
</reference>
<dbReference type="InterPro" id="IPR003116">
    <property type="entry name" value="RBD_dom"/>
</dbReference>
<comment type="caution">
    <text evidence="3">The sequence shown here is derived from an EMBL/GenBank/DDBJ whole genome shotgun (WGS) entry which is preliminary data.</text>
</comment>
<dbReference type="InterPro" id="IPR039895">
    <property type="entry name" value="COBL-like"/>
</dbReference>
<feature type="region of interest" description="Disordered" evidence="1">
    <location>
        <begin position="1030"/>
        <end position="1073"/>
    </location>
</feature>
<dbReference type="PANTHER" id="PTHR21557:SF2">
    <property type="entry name" value="CORDON-BLEU PROTEIN-LIKE 1"/>
    <property type="match status" value="1"/>
</dbReference>
<feature type="region of interest" description="Disordered" evidence="1">
    <location>
        <begin position="711"/>
        <end position="736"/>
    </location>
</feature>
<proteinExistence type="predicted"/>
<dbReference type="InterPro" id="IPR029071">
    <property type="entry name" value="Ubiquitin-like_domsf"/>
</dbReference>
<dbReference type="PROSITE" id="PS50898">
    <property type="entry name" value="RBD"/>
    <property type="match status" value="1"/>
</dbReference>
<dbReference type="InterPro" id="IPR019025">
    <property type="entry name" value="Cordon-bleu_ubiquitin_domain"/>
</dbReference>
<feature type="compositionally biased region" description="Low complexity" evidence="1">
    <location>
        <begin position="501"/>
        <end position="520"/>
    </location>
</feature>
<protein>
    <submittedName>
        <fullName evidence="3">Msx2-interacting-like isoform X1</fullName>
    </submittedName>
</protein>
<evidence type="ECO:0000313" key="4">
    <source>
        <dbReference type="Proteomes" id="UP000276133"/>
    </source>
</evidence>
<gene>
    <name evidence="3" type="ORF">BpHYR1_037919</name>
</gene>
<dbReference type="EMBL" id="REGN01006468">
    <property type="protein sequence ID" value="RNA09408.1"/>
    <property type="molecule type" value="Genomic_DNA"/>
</dbReference>
<accession>A0A3M7QEM3</accession>
<feature type="compositionally biased region" description="Polar residues" evidence="1">
    <location>
        <begin position="941"/>
        <end position="951"/>
    </location>
</feature>
<feature type="compositionally biased region" description="Polar residues" evidence="1">
    <location>
        <begin position="480"/>
        <end position="491"/>
    </location>
</feature>
<organism evidence="3 4">
    <name type="scientific">Brachionus plicatilis</name>
    <name type="common">Marine rotifer</name>
    <name type="synonym">Brachionus muelleri</name>
    <dbReference type="NCBI Taxonomy" id="10195"/>
    <lineage>
        <taxon>Eukaryota</taxon>
        <taxon>Metazoa</taxon>
        <taxon>Spiralia</taxon>
        <taxon>Gnathifera</taxon>
        <taxon>Rotifera</taxon>
        <taxon>Eurotatoria</taxon>
        <taxon>Monogononta</taxon>
        <taxon>Pseudotrocha</taxon>
        <taxon>Ploima</taxon>
        <taxon>Brachionidae</taxon>
        <taxon>Brachionus</taxon>
    </lineage>
</organism>
<feature type="region of interest" description="Disordered" evidence="1">
    <location>
        <begin position="396"/>
        <end position="440"/>
    </location>
</feature>
<dbReference type="Gene3D" id="3.10.20.90">
    <property type="entry name" value="Phosphatidylinositol 3-kinase Catalytic Subunit, Chain A, domain 1"/>
    <property type="match status" value="1"/>
</dbReference>
<name>A0A3M7QEM3_BRAPC</name>
<evidence type="ECO:0000259" key="2">
    <source>
        <dbReference type="PROSITE" id="PS50898"/>
    </source>
</evidence>
<feature type="region of interest" description="Disordered" evidence="1">
    <location>
        <begin position="772"/>
        <end position="800"/>
    </location>
</feature>
<feature type="compositionally biased region" description="Basic and acidic residues" evidence="1">
    <location>
        <begin position="722"/>
        <end position="731"/>
    </location>
</feature>
<evidence type="ECO:0000256" key="1">
    <source>
        <dbReference type="SAM" id="MobiDB-lite"/>
    </source>
</evidence>
<dbReference type="OrthoDB" id="8882621at2759"/>